<keyword evidence="2" id="KW-1185">Reference proteome</keyword>
<sequence>MWLSCFRFELPPHFTPDQLLQPKEEGKGAVLCYFYGITSVFSLKERVYENERAEQSQAAEQLIRLFTAVQEPSKCQDGTGGTNLCLCTNNTDKVPRRWDFIDCFPAQAHWLERALMQELGGEGKEKEWNEINGSANVKS</sequence>
<reference evidence="1 2" key="1">
    <citation type="journal article" date="2018" name="G3 (Bethesda)">
        <title>A High-Quality Reference Genome for the Invasive Mosquitofish Gambusia affinis Using a Chicago Library.</title>
        <authorList>
            <person name="Hoffberg S.L."/>
            <person name="Troendle N.J."/>
            <person name="Glenn T.C."/>
            <person name="Mahmud O."/>
            <person name="Louha S."/>
            <person name="Chalopin D."/>
            <person name="Bennetzen J.L."/>
            <person name="Mauricio R."/>
        </authorList>
    </citation>
    <scope>NUCLEOTIDE SEQUENCE [LARGE SCALE GENOMIC DNA]</scope>
    <source>
        <strain evidence="1">NE01/NJP1002.9</strain>
        <tissue evidence="1">Muscle</tissue>
    </source>
</reference>
<dbReference type="EMBL" id="NHOQ01002268">
    <property type="protein sequence ID" value="PWA19080.1"/>
    <property type="molecule type" value="Genomic_DNA"/>
</dbReference>
<name>A0A315V6S9_GAMAF</name>
<accession>A0A315V6S9</accession>
<dbReference type="Proteomes" id="UP000250572">
    <property type="component" value="Unassembled WGS sequence"/>
</dbReference>
<gene>
    <name evidence="1" type="ORF">CCH79_00004825</name>
</gene>
<evidence type="ECO:0000313" key="2">
    <source>
        <dbReference type="Proteomes" id="UP000250572"/>
    </source>
</evidence>
<evidence type="ECO:0000313" key="1">
    <source>
        <dbReference type="EMBL" id="PWA19080.1"/>
    </source>
</evidence>
<protein>
    <submittedName>
        <fullName evidence="1">Uncharacterized protein</fullName>
    </submittedName>
</protein>
<dbReference type="AlphaFoldDB" id="A0A315V6S9"/>
<comment type="caution">
    <text evidence="1">The sequence shown here is derived from an EMBL/GenBank/DDBJ whole genome shotgun (WGS) entry which is preliminary data.</text>
</comment>
<proteinExistence type="predicted"/>
<organism evidence="1 2">
    <name type="scientific">Gambusia affinis</name>
    <name type="common">Western mosquitofish</name>
    <name type="synonym">Heterandria affinis</name>
    <dbReference type="NCBI Taxonomy" id="33528"/>
    <lineage>
        <taxon>Eukaryota</taxon>
        <taxon>Metazoa</taxon>
        <taxon>Chordata</taxon>
        <taxon>Craniata</taxon>
        <taxon>Vertebrata</taxon>
        <taxon>Euteleostomi</taxon>
        <taxon>Actinopterygii</taxon>
        <taxon>Neopterygii</taxon>
        <taxon>Teleostei</taxon>
        <taxon>Neoteleostei</taxon>
        <taxon>Acanthomorphata</taxon>
        <taxon>Ovalentaria</taxon>
        <taxon>Atherinomorphae</taxon>
        <taxon>Cyprinodontiformes</taxon>
        <taxon>Poeciliidae</taxon>
        <taxon>Poeciliinae</taxon>
        <taxon>Gambusia</taxon>
    </lineage>
</organism>